<sequence>VYQNNCPTVEAKGLEGMWRLLPPSSTNVSFHLQVYHTTF</sequence>
<dbReference type="EMBL" id="LXQA010235140">
    <property type="protein sequence ID" value="MCI36577.1"/>
    <property type="molecule type" value="Genomic_DNA"/>
</dbReference>
<evidence type="ECO:0000313" key="2">
    <source>
        <dbReference type="Proteomes" id="UP000265520"/>
    </source>
</evidence>
<protein>
    <submittedName>
        <fullName evidence="1">Uncharacterized protein</fullName>
    </submittedName>
</protein>
<feature type="non-terminal residue" evidence="1">
    <location>
        <position position="1"/>
    </location>
</feature>
<evidence type="ECO:0000313" key="1">
    <source>
        <dbReference type="EMBL" id="MCI36577.1"/>
    </source>
</evidence>
<dbReference type="AlphaFoldDB" id="A0A392RK13"/>
<keyword evidence="2" id="KW-1185">Reference proteome</keyword>
<comment type="caution">
    <text evidence="1">The sequence shown here is derived from an EMBL/GenBank/DDBJ whole genome shotgun (WGS) entry which is preliminary data.</text>
</comment>
<name>A0A392RK13_9FABA</name>
<accession>A0A392RK13</accession>
<proteinExistence type="predicted"/>
<dbReference type="Proteomes" id="UP000265520">
    <property type="component" value="Unassembled WGS sequence"/>
</dbReference>
<reference evidence="1 2" key="1">
    <citation type="journal article" date="2018" name="Front. Plant Sci.">
        <title>Red Clover (Trifolium pratense) and Zigzag Clover (T. medium) - A Picture of Genomic Similarities and Differences.</title>
        <authorList>
            <person name="Dluhosova J."/>
            <person name="Istvanek J."/>
            <person name="Nedelnik J."/>
            <person name="Repkova J."/>
        </authorList>
    </citation>
    <scope>NUCLEOTIDE SEQUENCE [LARGE SCALE GENOMIC DNA]</scope>
    <source>
        <strain evidence="2">cv. 10/8</strain>
        <tissue evidence="1">Leaf</tissue>
    </source>
</reference>
<organism evidence="1 2">
    <name type="scientific">Trifolium medium</name>
    <dbReference type="NCBI Taxonomy" id="97028"/>
    <lineage>
        <taxon>Eukaryota</taxon>
        <taxon>Viridiplantae</taxon>
        <taxon>Streptophyta</taxon>
        <taxon>Embryophyta</taxon>
        <taxon>Tracheophyta</taxon>
        <taxon>Spermatophyta</taxon>
        <taxon>Magnoliopsida</taxon>
        <taxon>eudicotyledons</taxon>
        <taxon>Gunneridae</taxon>
        <taxon>Pentapetalae</taxon>
        <taxon>rosids</taxon>
        <taxon>fabids</taxon>
        <taxon>Fabales</taxon>
        <taxon>Fabaceae</taxon>
        <taxon>Papilionoideae</taxon>
        <taxon>50 kb inversion clade</taxon>
        <taxon>NPAAA clade</taxon>
        <taxon>Hologalegina</taxon>
        <taxon>IRL clade</taxon>
        <taxon>Trifolieae</taxon>
        <taxon>Trifolium</taxon>
    </lineage>
</organism>